<dbReference type="OrthoDB" id="202840at2759"/>
<keyword evidence="3" id="KW-0560">Oxidoreductase</keyword>
<keyword evidence="4" id="KW-1185">Reference proteome</keyword>
<dbReference type="EMBL" id="CP009402">
    <property type="protein sequence ID" value="AIO01321.1"/>
    <property type="molecule type" value="Genomic_DNA"/>
</dbReference>
<dbReference type="PANTHER" id="PTHR43968">
    <property type="match status" value="1"/>
</dbReference>
<dbReference type="RefSeq" id="XP_010702121.1">
    <property type="nucleotide sequence ID" value="XM_010703819.1"/>
</dbReference>
<dbReference type="SUPFAM" id="SSF47616">
    <property type="entry name" value="GST C-terminal domain-like"/>
    <property type="match status" value="2"/>
</dbReference>
<feature type="domain" description="GST N-terminal" evidence="1">
    <location>
        <begin position="230"/>
        <end position="309"/>
    </location>
</feature>
<dbReference type="InterPro" id="IPR036282">
    <property type="entry name" value="Glutathione-S-Trfase_C_sf"/>
</dbReference>
<evidence type="ECO:0000259" key="2">
    <source>
        <dbReference type="PROSITE" id="PS50405"/>
    </source>
</evidence>
<dbReference type="PROSITE" id="PS50405">
    <property type="entry name" value="GST_CTER"/>
    <property type="match status" value="2"/>
</dbReference>
<dbReference type="PROSITE" id="PS00195">
    <property type="entry name" value="GLUTAREDOXIN_1"/>
    <property type="match status" value="1"/>
</dbReference>
<dbReference type="GeneID" id="22578181"/>
<dbReference type="Gene3D" id="3.40.30.10">
    <property type="entry name" value="Glutaredoxin"/>
    <property type="match status" value="2"/>
</dbReference>
<dbReference type="AlphaFoldDB" id="A0A088RZE8"/>
<evidence type="ECO:0000259" key="1">
    <source>
        <dbReference type="PROSITE" id="PS50404"/>
    </source>
</evidence>
<dbReference type="PANTHER" id="PTHR43968:SF6">
    <property type="entry name" value="GLUTATHIONE S-TRANSFERASE OMEGA"/>
    <property type="match status" value="1"/>
</dbReference>
<dbReference type="KEGG" id="lpan:LPMP_330280"/>
<proteinExistence type="predicted"/>
<feature type="domain" description="GST C-terminal" evidence="2">
    <location>
        <begin position="316"/>
        <end position="440"/>
    </location>
</feature>
<dbReference type="VEuPathDB" id="TriTrypDB:LPAL13_000012700"/>
<reference evidence="3 4" key="1">
    <citation type="journal article" date="2015" name="Sci. Rep.">
        <title>The genome of Leishmania panamensis: insights into genomics of the L. (Viannia) subgenus.</title>
        <authorList>
            <person name="Llanes A."/>
            <person name="Restrepo C.M."/>
            <person name="Vecchio G.D."/>
            <person name="Anguizola F.J."/>
            <person name="Lleonart R."/>
        </authorList>
    </citation>
    <scope>NUCLEOTIDE SEQUENCE [LARGE SCALE GENOMIC DNA]</scope>
    <source>
        <strain evidence="3 4">MHOM/PA/94/PSC-1</strain>
    </source>
</reference>
<feature type="domain" description="GST C-terminal" evidence="2">
    <location>
        <begin position="92"/>
        <end position="218"/>
    </location>
</feature>
<dbReference type="InterPro" id="IPR050983">
    <property type="entry name" value="GST_Omega/HSP26"/>
</dbReference>
<dbReference type="PROSITE" id="PS51354">
    <property type="entry name" value="GLUTAREDOXIN_2"/>
    <property type="match status" value="1"/>
</dbReference>
<dbReference type="PROSITE" id="PS50404">
    <property type="entry name" value="GST_NTER"/>
    <property type="match status" value="2"/>
</dbReference>
<dbReference type="eggNOG" id="KOG0406">
    <property type="taxonomic scope" value="Eukaryota"/>
</dbReference>
<dbReference type="Gene3D" id="1.20.1050.10">
    <property type="match status" value="2"/>
</dbReference>
<organism evidence="3 4">
    <name type="scientific">Leishmania panamensis</name>
    <dbReference type="NCBI Taxonomy" id="5679"/>
    <lineage>
        <taxon>Eukaryota</taxon>
        <taxon>Discoba</taxon>
        <taxon>Euglenozoa</taxon>
        <taxon>Kinetoplastea</taxon>
        <taxon>Metakinetoplastina</taxon>
        <taxon>Trypanosomatida</taxon>
        <taxon>Trypanosomatidae</taxon>
        <taxon>Leishmaniinae</taxon>
        <taxon>Leishmania</taxon>
        <taxon>Leishmania guyanensis species complex</taxon>
    </lineage>
</organism>
<dbReference type="SFLD" id="SFLDS00019">
    <property type="entry name" value="Glutathione_Transferase_(cytos"/>
    <property type="match status" value="1"/>
</dbReference>
<dbReference type="VEuPathDB" id="TriTrypDB:LPMP_330280"/>
<dbReference type="SFLD" id="SFLDG00358">
    <property type="entry name" value="Main_(cytGST)"/>
    <property type="match status" value="1"/>
</dbReference>
<dbReference type="CDD" id="cd00299">
    <property type="entry name" value="GST_C_family"/>
    <property type="match status" value="2"/>
</dbReference>
<protein>
    <submittedName>
        <fullName evidence="3">Thiol-dependent reductase 1</fullName>
        <ecNumber evidence="3">1.8.5.1</ecNumber>
    </submittedName>
</protein>
<feature type="domain" description="GST N-terminal" evidence="1">
    <location>
        <begin position="4"/>
        <end position="86"/>
    </location>
</feature>
<dbReference type="SUPFAM" id="SSF52833">
    <property type="entry name" value="Thioredoxin-like"/>
    <property type="match status" value="2"/>
</dbReference>
<evidence type="ECO:0000313" key="3">
    <source>
        <dbReference type="EMBL" id="AIO01321.1"/>
    </source>
</evidence>
<sequence length="450" mass="50248">MTSRALKLYVAATCPFCHRVEIVAREKKVSYDRVVVGLREEMPQWYKEINPRETVPTLEVGCAERRFVFESMLIAQYLDNSCAPAGALMGASAVQRHRIEYFLTQVGDFIGAAHELLGDPLSAEKRSALSDSAAYMDELLAANQTTGPYYCDGEFTMADVALVPFLVRLKFVLMYYAGYDVFCKAPRMKALWAAAVQRASVLETLPTAEQCVENYRHLVPESAPMMGANGGYVLYSNHLCPFADRVRLACELRKFTVHAVEVPLHPQPEWYQHFNSLGTVPALFTPSGEAVHESQLILYYIDRLATGDTVLVPRGDAEKEYEVGFFLDNAGYFVTGLLSWFFGGSEDAKAEFEWAAGELEQQLAKHPFGEGPFFGGKTMNAGDVAILPFLVRVKSLTPELTNGYDFFAKFPLLNELAEAGMVTPEAKAVFCTPEEYKKHILQLQQKARDE</sequence>
<dbReference type="InterPro" id="IPR010987">
    <property type="entry name" value="Glutathione-S-Trfase_C-like"/>
</dbReference>
<dbReference type="Pfam" id="PF16865">
    <property type="entry name" value="GST_C_5"/>
    <property type="match status" value="2"/>
</dbReference>
<dbReference type="InterPro" id="IPR011767">
    <property type="entry name" value="GLR_AS"/>
</dbReference>
<dbReference type="EC" id="1.8.5.1" evidence="3"/>
<dbReference type="GO" id="GO:0045174">
    <property type="term" value="F:glutathione dehydrogenase (ascorbate) activity"/>
    <property type="evidence" value="ECO:0007669"/>
    <property type="project" value="UniProtKB-EC"/>
</dbReference>
<dbReference type="CDD" id="cd00570">
    <property type="entry name" value="GST_N_family"/>
    <property type="match status" value="1"/>
</dbReference>
<name>A0A088RZE8_LEIPA</name>
<dbReference type="InterPro" id="IPR036249">
    <property type="entry name" value="Thioredoxin-like_sf"/>
</dbReference>
<dbReference type="InterPro" id="IPR004045">
    <property type="entry name" value="Glutathione_S-Trfase_N"/>
</dbReference>
<dbReference type="Pfam" id="PF13409">
    <property type="entry name" value="GST_N_2"/>
    <property type="match status" value="2"/>
</dbReference>
<accession>A0A088RZE8</accession>
<dbReference type="InterPro" id="IPR040079">
    <property type="entry name" value="Glutathione_S-Trfase"/>
</dbReference>
<dbReference type="InterPro" id="IPR041695">
    <property type="entry name" value="GST_C_5"/>
</dbReference>
<dbReference type="Proteomes" id="UP000063063">
    <property type="component" value="Chromosome 33"/>
</dbReference>
<gene>
    <name evidence="3" type="primary">TDR1</name>
    <name evidence="3" type="ORF">LPMP_330280</name>
</gene>
<dbReference type="GO" id="GO:0005737">
    <property type="term" value="C:cytoplasm"/>
    <property type="evidence" value="ECO:0007669"/>
    <property type="project" value="TreeGrafter"/>
</dbReference>
<evidence type="ECO:0000313" key="4">
    <source>
        <dbReference type="Proteomes" id="UP000063063"/>
    </source>
</evidence>